<protein>
    <recommendedName>
        <fullName evidence="4">TsaA-like domain-containing protein</fullName>
    </recommendedName>
</protein>
<feature type="compositionally biased region" description="Basic and acidic residues" evidence="3">
    <location>
        <begin position="218"/>
        <end position="230"/>
    </location>
</feature>
<dbReference type="Gene3D" id="2.40.30.70">
    <property type="entry name" value="YaeB-like"/>
    <property type="match status" value="1"/>
</dbReference>
<dbReference type="InterPro" id="IPR023370">
    <property type="entry name" value="TrmO-like_N"/>
</dbReference>
<proteinExistence type="inferred from homology"/>
<dbReference type="InterPro" id="IPR040372">
    <property type="entry name" value="YaeB-like"/>
</dbReference>
<dbReference type="InterPro" id="IPR036414">
    <property type="entry name" value="YaeB_N_sf"/>
</dbReference>
<evidence type="ECO:0000256" key="1">
    <source>
        <dbReference type="ARBA" id="ARBA00022691"/>
    </source>
</evidence>
<dbReference type="PANTHER" id="PTHR12818">
    <property type="entry name" value="TRNA (ADENINE(37)-N6)-METHYLTRANSFERASE"/>
    <property type="match status" value="1"/>
</dbReference>
<feature type="region of interest" description="Disordered" evidence="3">
    <location>
        <begin position="363"/>
        <end position="397"/>
    </location>
</feature>
<dbReference type="VEuPathDB" id="AmoebaDB:NfTy_018100"/>
<dbReference type="RefSeq" id="XP_044567343.1">
    <property type="nucleotide sequence ID" value="XM_044701982.1"/>
</dbReference>
<dbReference type="AlphaFoldDB" id="A0A6A5CAB8"/>
<dbReference type="Proteomes" id="UP000444721">
    <property type="component" value="Unassembled WGS sequence"/>
</dbReference>
<dbReference type="PROSITE" id="PS51668">
    <property type="entry name" value="TSAA_2"/>
    <property type="match status" value="1"/>
</dbReference>
<dbReference type="EMBL" id="VFQX01000009">
    <property type="protein sequence ID" value="KAF0982630.1"/>
    <property type="molecule type" value="Genomic_DNA"/>
</dbReference>
<feature type="compositionally biased region" description="Basic and acidic residues" evidence="3">
    <location>
        <begin position="363"/>
        <end position="391"/>
    </location>
</feature>
<feature type="domain" description="TsaA-like" evidence="4">
    <location>
        <begin position="18"/>
        <end position="193"/>
    </location>
</feature>
<dbReference type="SUPFAM" id="SSF118196">
    <property type="entry name" value="YaeB-like"/>
    <property type="match status" value="1"/>
</dbReference>
<comment type="caution">
    <text evidence="5">The sequence shown here is derived from an EMBL/GenBank/DDBJ whole genome shotgun (WGS) entry which is preliminary data.</text>
</comment>
<evidence type="ECO:0000256" key="3">
    <source>
        <dbReference type="SAM" id="MobiDB-lite"/>
    </source>
</evidence>
<reference evidence="5 6" key="1">
    <citation type="journal article" date="2019" name="Sci. Rep.">
        <title>Nanopore sequencing improves the draft genome of the human pathogenic amoeba Naegleria fowleri.</title>
        <authorList>
            <person name="Liechti N."/>
            <person name="Schurch N."/>
            <person name="Bruggmann R."/>
            <person name="Wittwer M."/>
        </authorList>
    </citation>
    <scope>NUCLEOTIDE SEQUENCE [LARGE SCALE GENOMIC DNA]</scope>
    <source>
        <strain evidence="5 6">ATCC 30894</strain>
    </source>
</reference>
<feature type="region of interest" description="Disordered" evidence="3">
    <location>
        <begin position="218"/>
        <end position="247"/>
    </location>
</feature>
<dbReference type="PANTHER" id="PTHR12818:SF0">
    <property type="entry name" value="TRNA (ADENINE(37)-N6)-METHYLTRANSFERASE"/>
    <property type="match status" value="1"/>
</dbReference>
<dbReference type="OrthoDB" id="4882at2759"/>
<dbReference type="GeneID" id="68118775"/>
<name>A0A6A5CAB8_NAEFO</name>
<feature type="compositionally biased region" description="Low complexity" evidence="3">
    <location>
        <begin position="235"/>
        <end position="244"/>
    </location>
</feature>
<sequence length="397" mass="45819">MSASSSSANSTLRKFFQFEVLGMLESVFKQKTGCPRQSLIVPKARGRLALKFGGFTNNTQHFVEGLEGFSHIWLFWIFHQNNNLAEETTIITNDHQNNEGNNNGISSSEVIKFKMMEKAKVRPPRLDGKKIGALSCRSPYRPNPMGMSVVKLDKIERDENNNAVLHLSGIDLVDQTPIVDIKPYIPEYDMVLQDPLSFPILKDLVMTYSDEIKKRKLENEINKDNDEGKEQNTLSPPSSSSSSEDSVDSAQCEFFAKIADWMENMPRKQREITNVHFSEKSLQMIDSLIRKSTFYDKVEDVKELFEDLIKLDPRSKYRRDKCQEELFGIHVDVFNLLCRVKDNVCTIEDIEDWSQGCPYSKEELKERTRQERNAVREKKKNLQENNHKNEDCDLSTE</sequence>
<dbReference type="VEuPathDB" id="AmoebaDB:FDP41_011560"/>
<keyword evidence="1" id="KW-0949">S-adenosyl-L-methionine</keyword>
<evidence type="ECO:0000256" key="2">
    <source>
        <dbReference type="ARBA" id="ARBA00033753"/>
    </source>
</evidence>
<gene>
    <name evidence="5" type="ORF">FDP41_011560</name>
</gene>
<accession>A0A6A5CAB8</accession>
<dbReference type="VEuPathDB" id="AmoebaDB:NF0097010"/>
<evidence type="ECO:0000259" key="4">
    <source>
        <dbReference type="PROSITE" id="PS51668"/>
    </source>
</evidence>
<comment type="similarity">
    <text evidence="2">Belongs to the tRNA methyltransferase O family.</text>
</comment>
<dbReference type="InterPro" id="IPR036413">
    <property type="entry name" value="YaeB-like_sf"/>
</dbReference>
<dbReference type="CDD" id="cd09281">
    <property type="entry name" value="UPF0066"/>
    <property type="match status" value="1"/>
</dbReference>
<dbReference type="OMA" id="NPRTINW"/>
<evidence type="ECO:0000313" key="5">
    <source>
        <dbReference type="EMBL" id="KAF0982630.1"/>
    </source>
</evidence>
<keyword evidence="6" id="KW-1185">Reference proteome</keyword>
<dbReference type="Pfam" id="PF01980">
    <property type="entry name" value="TrmO_N"/>
    <property type="match status" value="1"/>
</dbReference>
<organism evidence="5 6">
    <name type="scientific">Naegleria fowleri</name>
    <name type="common">Brain eating amoeba</name>
    <dbReference type="NCBI Taxonomy" id="5763"/>
    <lineage>
        <taxon>Eukaryota</taxon>
        <taxon>Discoba</taxon>
        <taxon>Heterolobosea</taxon>
        <taxon>Tetramitia</taxon>
        <taxon>Eutetramitia</taxon>
        <taxon>Vahlkampfiidae</taxon>
        <taxon>Naegleria</taxon>
    </lineage>
</organism>
<dbReference type="Gene3D" id="3.30.2310.10">
    <property type="entry name" value="YaeB-like"/>
    <property type="match status" value="1"/>
</dbReference>
<evidence type="ECO:0000313" key="6">
    <source>
        <dbReference type="Proteomes" id="UP000444721"/>
    </source>
</evidence>